<feature type="transmembrane region" description="Helical" evidence="1">
    <location>
        <begin position="46"/>
        <end position="70"/>
    </location>
</feature>
<keyword evidence="1" id="KW-1133">Transmembrane helix</keyword>
<evidence type="ECO:0000256" key="1">
    <source>
        <dbReference type="SAM" id="Phobius"/>
    </source>
</evidence>
<feature type="transmembrane region" description="Helical" evidence="1">
    <location>
        <begin position="136"/>
        <end position="164"/>
    </location>
</feature>
<feature type="transmembrane region" description="Helical" evidence="1">
    <location>
        <begin position="6"/>
        <end position="26"/>
    </location>
</feature>
<keyword evidence="1" id="KW-0472">Membrane</keyword>
<dbReference type="Proteomes" id="UP000620124">
    <property type="component" value="Unassembled WGS sequence"/>
</dbReference>
<reference evidence="2" key="1">
    <citation type="submission" date="2020-05" db="EMBL/GenBank/DDBJ databases">
        <title>Mycena genomes resolve the evolution of fungal bioluminescence.</title>
        <authorList>
            <person name="Tsai I.J."/>
        </authorList>
    </citation>
    <scope>NUCLEOTIDE SEQUENCE</scope>
    <source>
        <strain evidence="2">CCC161011</strain>
    </source>
</reference>
<accession>A0A8H6XK40</accession>
<gene>
    <name evidence="2" type="ORF">MVEN_01737200</name>
</gene>
<dbReference type="OrthoDB" id="3007657at2759"/>
<name>A0A8H6XK40_9AGAR</name>
<dbReference type="AlphaFoldDB" id="A0A8H6XK40"/>
<evidence type="ECO:0000313" key="3">
    <source>
        <dbReference type="Proteomes" id="UP000620124"/>
    </source>
</evidence>
<evidence type="ECO:0000313" key="2">
    <source>
        <dbReference type="EMBL" id="KAF7343068.1"/>
    </source>
</evidence>
<organism evidence="2 3">
    <name type="scientific">Mycena venus</name>
    <dbReference type="NCBI Taxonomy" id="2733690"/>
    <lineage>
        <taxon>Eukaryota</taxon>
        <taxon>Fungi</taxon>
        <taxon>Dikarya</taxon>
        <taxon>Basidiomycota</taxon>
        <taxon>Agaricomycotina</taxon>
        <taxon>Agaricomycetes</taxon>
        <taxon>Agaricomycetidae</taxon>
        <taxon>Agaricales</taxon>
        <taxon>Marasmiineae</taxon>
        <taxon>Mycenaceae</taxon>
        <taxon>Mycena</taxon>
    </lineage>
</organism>
<keyword evidence="1" id="KW-0812">Transmembrane</keyword>
<dbReference type="EMBL" id="JACAZI010000016">
    <property type="protein sequence ID" value="KAF7343068.1"/>
    <property type="molecule type" value="Genomic_DNA"/>
</dbReference>
<feature type="transmembrane region" description="Helical" evidence="1">
    <location>
        <begin position="176"/>
        <end position="193"/>
    </location>
</feature>
<keyword evidence="3" id="KW-1185">Reference proteome</keyword>
<sequence length="254" mass="28300">MLSPSSLHFLLFYLLITLATIAQAVLKATNARFRDVGEEKRRLIAFMFAVLVAKMLLFALLVPVLRAIILAQEWDSKLATDAVYGAHLMAVTYLFDMIYRRVNILVWVHHTLAIGACLVIIWCINPDVPDVARVWLSIPTIFAGIGVGITDLGGDVAVLLFYLAPQIVATSHMIHLCAQFIILGRVAVWSLVFTDISRGHWRELELNLPSYTLVGGVLLCWGWAQLDNIYVVLGLEEKVRSRAAAGKDERSKKS</sequence>
<feature type="transmembrane region" description="Helical" evidence="1">
    <location>
        <begin position="82"/>
        <end position="99"/>
    </location>
</feature>
<feature type="transmembrane region" description="Helical" evidence="1">
    <location>
        <begin position="213"/>
        <end position="233"/>
    </location>
</feature>
<comment type="caution">
    <text evidence="2">The sequence shown here is derived from an EMBL/GenBank/DDBJ whole genome shotgun (WGS) entry which is preliminary data.</text>
</comment>
<feature type="transmembrane region" description="Helical" evidence="1">
    <location>
        <begin position="104"/>
        <end position="124"/>
    </location>
</feature>
<evidence type="ECO:0008006" key="4">
    <source>
        <dbReference type="Google" id="ProtNLM"/>
    </source>
</evidence>
<proteinExistence type="predicted"/>
<protein>
    <recommendedName>
        <fullName evidence="4">TLC domain-containing protein</fullName>
    </recommendedName>
</protein>